<dbReference type="GO" id="GO:0016787">
    <property type="term" value="F:hydrolase activity"/>
    <property type="evidence" value="ECO:0007669"/>
    <property type="project" value="UniProtKB-KW"/>
</dbReference>
<dbReference type="AlphaFoldDB" id="A0AAV2HCI6"/>
<dbReference type="InterPro" id="IPR049730">
    <property type="entry name" value="SNF2/RAD54-like_C"/>
</dbReference>
<dbReference type="InterPro" id="IPR027417">
    <property type="entry name" value="P-loop_NTPase"/>
</dbReference>
<proteinExistence type="predicted"/>
<dbReference type="Pfam" id="PF00271">
    <property type="entry name" value="Helicase_C"/>
    <property type="match status" value="1"/>
</dbReference>
<evidence type="ECO:0000259" key="4">
    <source>
        <dbReference type="PROSITE" id="PS51194"/>
    </source>
</evidence>
<dbReference type="PROSITE" id="PS51192">
    <property type="entry name" value="HELICASE_ATP_BIND_1"/>
    <property type="match status" value="1"/>
</dbReference>
<dbReference type="InterPro" id="IPR014001">
    <property type="entry name" value="Helicase_ATP-bd"/>
</dbReference>
<gene>
    <name evidence="5" type="ORF">GSLYS_00003996001</name>
</gene>
<dbReference type="InterPro" id="IPR038718">
    <property type="entry name" value="SNF2-like_sf"/>
</dbReference>
<dbReference type="GO" id="GO:0007131">
    <property type="term" value="P:reciprocal meiotic recombination"/>
    <property type="evidence" value="ECO:0007669"/>
    <property type="project" value="TreeGrafter"/>
</dbReference>
<protein>
    <recommendedName>
        <fullName evidence="7">DNA repair and recombination protein RAD54B</fullName>
    </recommendedName>
</protein>
<dbReference type="Gene3D" id="3.40.50.300">
    <property type="entry name" value="P-loop containing nucleotide triphosphate hydrolases"/>
    <property type="match status" value="1"/>
</dbReference>
<feature type="non-terminal residue" evidence="5">
    <location>
        <position position="1"/>
    </location>
</feature>
<feature type="region of interest" description="Disordered" evidence="2">
    <location>
        <begin position="45"/>
        <end position="72"/>
    </location>
</feature>
<name>A0AAV2HCI6_LYMST</name>
<feature type="compositionally biased region" description="Polar residues" evidence="2">
    <location>
        <begin position="157"/>
        <end position="167"/>
    </location>
</feature>
<feature type="domain" description="Helicase C-terminal" evidence="4">
    <location>
        <begin position="780"/>
        <end position="942"/>
    </location>
</feature>
<dbReference type="SMART" id="SM00490">
    <property type="entry name" value="HELICc"/>
    <property type="match status" value="1"/>
</dbReference>
<dbReference type="PANTHER" id="PTHR45629">
    <property type="entry name" value="SNF2/RAD54 FAMILY MEMBER"/>
    <property type="match status" value="1"/>
</dbReference>
<evidence type="ECO:0000256" key="1">
    <source>
        <dbReference type="ARBA" id="ARBA00022801"/>
    </source>
</evidence>
<dbReference type="EMBL" id="CAXITT010000057">
    <property type="protein sequence ID" value="CAL1529863.1"/>
    <property type="molecule type" value="Genomic_DNA"/>
</dbReference>
<dbReference type="PANTHER" id="PTHR45629:SF7">
    <property type="entry name" value="DNA EXCISION REPAIR PROTEIN ERCC-6-RELATED"/>
    <property type="match status" value="1"/>
</dbReference>
<dbReference type="GO" id="GO:0005634">
    <property type="term" value="C:nucleus"/>
    <property type="evidence" value="ECO:0007669"/>
    <property type="project" value="TreeGrafter"/>
</dbReference>
<feature type="domain" description="Helicase ATP-binding" evidence="3">
    <location>
        <begin position="448"/>
        <end position="616"/>
    </location>
</feature>
<dbReference type="Gene3D" id="3.40.50.10810">
    <property type="entry name" value="Tandem AAA-ATPase domain"/>
    <property type="match status" value="1"/>
</dbReference>
<dbReference type="SUPFAM" id="SSF52540">
    <property type="entry name" value="P-loop containing nucleoside triphosphate hydrolases"/>
    <property type="match status" value="2"/>
</dbReference>
<dbReference type="SMART" id="SM00487">
    <property type="entry name" value="DEXDc"/>
    <property type="match status" value="1"/>
</dbReference>
<keyword evidence="1" id="KW-0378">Hydrolase</keyword>
<organism evidence="5 6">
    <name type="scientific">Lymnaea stagnalis</name>
    <name type="common">Great pond snail</name>
    <name type="synonym">Helix stagnalis</name>
    <dbReference type="NCBI Taxonomy" id="6523"/>
    <lineage>
        <taxon>Eukaryota</taxon>
        <taxon>Metazoa</taxon>
        <taxon>Spiralia</taxon>
        <taxon>Lophotrochozoa</taxon>
        <taxon>Mollusca</taxon>
        <taxon>Gastropoda</taxon>
        <taxon>Heterobranchia</taxon>
        <taxon>Euthyneura</taxon>
        <taxon>Panpulmonata</taxon>
        <taxon>Hygrophila</taxon>
        <taxon>Lymnaeoidea</taxon>
        <taxon>Lymnaeidae</taxon>
        <taxon>Lymnaea</taxon>
    </lineage>
</organism>
<evidence type="ECO:0008006" key="7">
    <source>
        <dbReference type="Google" id="ProtNLM"/>
    </source>
</evidence>
<evidence type="ECO:0000313" key="6">
    <source>
        <dbReference type="Proteomes" id="UP001497497"/>
    </source>
</evidence>
<keyword evidence="6" id="KW-1185">Reference proteome</keyword>
<feature type="region of interest" description="Disordered" evidence="2">
    <location>
        <begin position="139"/>
        <end position="167"/>
    </location>
</feature>
<comment type="caution">
    <text evidence="5">The sequence shown here is derived from an EMBL/GenBank/DDBJ whole genome shotgun (WGS) entry which is preliminary data.</text>
</comment>
<reference evidence="5 6" key="1">
    <citation type="submission" date="2024-04" db="EMBL/GenBank/DDBJ databases">
        <authorList>
            <consortium name="Genoscope - CEA"/>
            <person name="William W."/>
        </authorList>
    </citation>
    <scope>NUCLEOTIDE SEQUENCE [LARGE SCALE GENOMIC DNA]</scope>
</reference>
<dbReference type="Gene3D" id="1.20.120.850">
    <property type="entry name" value="SWI2/SNF2 ATPases, N-terminal domain"/>
    <property type="match status" value="1"/>
</dbReference>
<dbReference type="Proteomes" id="UP001497497">
    <property type="component" value="Unassembled WGS sequence"/>
</dbReference>
<dbReference type="InterPro" id="IPR050496">
    <property type="entry name" value="SNF2_RAD54_helicase_repair"/>
</dbReference>
<dbReference type="InterPro" id="IPR001650">
    <property type="entry name" value="Helicase_C-like"/>
</dbReference>
<dbReference type="GO" id="GO:0015616">
    <property type="term" value="F:DNA translocase activity"/>
    <property type="evidence" value="ECO:0007669"/>
    <property type="project" value="TreeGrafter"/>
</dbReference>
<dbReference type="InterPro" id="IPR000330">
    <property type="entry name" value="SNF2_N"/>
</dbReference>
<dbReference type="CDD" id="cd18793">
    <property type="entry name" value="SF2_C_SNF"/>
    <property type="match status" value="1"/>
</dbReference>
<dbReference type="FunFam" id="3.40.50.10810:FF:000020">
    <property type="entry name" value="DNA repair and recombination protein RAD54B"/>
    <property type="match status" value="1"/>
</dbReference>
<dbReference type="Pfam" id="PF00176">
    <property type="entry name" value="SNF2-rel_dom"/>
    <property type="match status" value="1"/>
</dbReference>
<dbReference type="PROSITE" id="PS51194">
    <property type="entry name" value="HELICASE_CTER"/>
    <property type="match status" value="1"/>
</dbReference>
<dbReference type="GO" id="GO:0000724">
    <property type="term" value="P:double-strand break repair via homologous recombination"/>
    <property type="evidence" value="ECO:0007669"/>
    <property type="project" value="TreeGrafter"/>
</dbReference>
<dbReference type="GO" id="GO:0005524">
    <property type="term" value="F:ATP binding"/>
    <property type="evidence" value="ECO:0007669"/>
    <property type="project" value="InterPro"/>
</dbReference>
<evidence type="ECO:0000259" key="3">
    <source>
        <dbReference type="PROSITE" id="PS51192"/>
    </source>
</evidence>
<evidence type="ECO:0000256" key="2">
    <source>
        <dbReference type="SAM" id="MobiDB-lite"/>
    </source>
</evidence>
<sequence>NNHAARQIGGFIFTEYRTRRVAKRKVQQLLFVQSLRQVKIYKMRRSAAPSQTGSGQGGLLTKRPKFTPPIATSVNSTKAVDQSKISQPIIPRNSLFKEVSPTTDSRSEFIHKSLSHAENLEPKVIFKCAAHSKTNYQPLTKASDSESDHLSCDGYSVRSSPSGCNSNGHNITQESSFLLNRSHGEIVKRDTSTVAMLTRKPLKEVGLDDCYESPGDLEAGSQVVTQQLVPQNLVEHETSHSHDSASSAKYFQVVWCKLSKKKHKKWEGDAVLSVSGRSATLFDMEGKIIGRGSGYKIAQLESLSEDEMLVVGGKEVQVMSALTEEKFKSGKCFTSTQADISSCDVTKTGQKLITGVSKPFINPLLKSTTSSTCNQLTKEMSAKVSVIPKYDPNIPGALVMPRPNVDHQWKHNRQGHPVTDVVVDPYLSSSLRSHQREGVVFLYECIMGMRNHQGHGAILADDMGLGKTLQCICLIWTLLKQGPYGGKPVAKKVLIVTPGSLVKNWFLEFKKWLGVERLSVYAVSGDKRAEDFSKMSGVYPALVISYEMFVRCHPMLVDIAFDLIICDEGHRLKNTATKTTALMMSLPCKRRVVLTGTPVQNDLQEFYSIVQFCNPGIFGTSAAFRRVYEEPIVASRQPKAAADLQELGAERAQELTRLTQMFVLRRTQEVNNDYLPPKVELVLFCRPSQLQLGLYRQLIQSQAIRRCLSGILSGSPHLTCIGALKQLCNHPSLLYHKACQAGEKSDSDDEASIYDGLFSYFPGDCDASAFGSEDSGKLSVLSGLLSAIWENSSTEKVVLVSNHTKTLDFLQVFCDRHGYSYVRLDGQTPTAQRQDIVTRFNKFSHHRVFLLSSKAGGVGLNLVGACRLILYDIDWNPANDMQAMARVWRDGQKGKVHIYRLLTVGTIEEKIYQRQISKQGLSGAVMDISNKNNVQFSLEDLKDLFSLNEQTDCETHSKLGCECEGDPTWVRDTQDHGGVDERVCQLGKGSSVSSKAHNLTMAELLHWNHWRGQFAGDLRVKQ</sequence>
<accession>A0AAV2HCI6</accession>
<evidence type="ECO:0000313" key="5">
    <source>
        <dbReference type="EMBL" id="CAL1529863.1"/>
    </source>
</evidence>